<proteinExistence type="predicted"/>
<evidence type="ECO:0000256" key="2">
    <source>
        <dbReference type="ARBA" id="ARBA00023136"/>
    </source>
</evidence>
<dbReference type="InterPro" id="IPR036942">
    <property type="entry name" value="Beta-barrel_TonB_sf"/>
</dbReference>
<comment type="caution">
    <text evidence="4">The sequence shown here is derived from an EMBL/GenBank/DDBJ whole genome shotgun (WGS) entry which is preliminary data.</text>
</comment>
<comment type="subcellular location">
    <subcellularLocation>
        <location evidence="1">Cell outer membrane</location>
    </subcellularLocation>
</comment>
<gene>
    <name evidence="4" type="ORF">LX81_02712</name>
</gene>
<dbReference type="GO" id="GO:0009279">
    <property type="term" value="C:cell outer membrane"/>
    <property type="evidence" value="ECO:0007669"/>
    <property type="project" value="UniProtKB-SubCell"/>
</dbReference>
<keyword evidence="2" id="KW-0472">Membrane</keyword>
<dbReference type="SUPFAM" id="SSF56935">
    <property type="entry name" value="Porins"/>
    <property type="match status" value="1"/>
</dbReference>
<keyword evidence="5" id="KW-1185">Reference proteome</keyword>
<evidence type="ECO:0000313" key="4">
    <source>
        <dbReference type="EMBL" id="PZX15123.1"/>
    </source>
</evidence>
<dbReference type="Gene3D" id="2.40.170.20">
    <property type="entry name" value="TonB-dependent receptor, beta-barrel domain"/>
    <property type="match status" value="1"/>
</dbReference>
<reference evidence="4 5" key="1">
    <citation type="submission" date="2018-06" db="EMBL/GenBank/DDBJ databases">
        <title>Genomic Encyclopedia of Archaeal and Bacterial Type Strains, Phase II (KMG-II): from individual species to whole genera.</title>
        <authorList>
            <person name="Goeker M."/>
        </authorList>
    </citation>
    <scope>NUCLEOTIDE SEQUENCE [LARGE SCALE GENOMIC DNA]</scope>
    <source>
        <strain evidence="4 5">DSM 22009</strain>
    </source>
</reference>
<dbReference type="Proteomes" id="UP000248916">
    <property type="component" value="Unassembled WGS sequence"/>
</dbReference>
<dbReference type="EMBL" id="QKZL01000011">
    <property type="protein sequence ID" value="PZX15123.1"/>
    <property type="molecule type" value="Genomic_DNA"/>
</dbReference>
<keyword evidence="3" id="KW-0998">Cell outer membrane</keyword>
<evidence type="ECO:0000256" key="3">
    <source>
        <dbReference type="ARBA" id="ARBA00023237"/>
    </source>
</evidence>
<accession>A0A2W7N5Y6</accession>
<dbReference type="AlphaFoldDB" id="A0A2W7N5Y6"/>
<protein>
    <submittedName>
        <fullName evidence="4">Iron complex outermembrane receptor protein</fullName>
    </submittedName>
</protein>
<evidence type="ECO:0000313" key="5">
    <source>
        <dbReference type="Proteomes" id="UP000248916"/>
    </source>
</evidence>
<name>A0A2W7N5Y6_9RHOB</name>
<organism evidence="4 5">
    <name type="scientific">Palleronia aestuarii</name>
    <dbReference type="NCBI Taxonomy" id="568105"/>
    <lineage>
        <taxon>Bacteria</taxon>
        <taxon>Pseudomonadati</taxon>
        <taxon>Pseudomonadota</taxon>
        <taxon>Alphaproteobacteria</taxon>
        <taxon>Rhodobacterales</taxon>
        <taxon>Roseobacteraceae</taxon>
        <taxon>Palleronia</taxon>
    </lineage>
</organism>
<evidence type="ECO:0000256" key="1">
    <source>
        <dbReference type="ARBA" id="ARBA00004442"/>
    </source>
</evidence>
<sequence length="81" mass="9226">MTFGLGACYSEAFFYDDTNSVGESDDFVAVDASYRYAITDRTELALNATNLFDEKHVSFGGFYADFYSPGREIEATRRHRR</sequence>
<keyword evidence="4" id="KW-0675">Receptor</keyword>